<dbReference type="InterPro" id="IPR002123">
    <property type="entry name" value="Plipid/glycerol_acylTrfase"/>
</dbReference>
<comment type="similarity">
    <text evidence="1">Belongs to the 1-acyl-sn-glycerol-3-phosphate acyltransferase family.</text>
</comment>
<feature type="domain" description="Phospholipid/glycerol acyltransferase" evidence="5">
    <location>
        <begin position="4"/>
        <end position="115"/>
    </location>
</feature>
<proteinExistence type="inferred from homology"/>
<evidence type="ECO:0000259" key="6">
    <source>
        <dbReference type="Pfam" id="PF16076"/>
    </source>
</evidence>
<feature type="domain" description="Acyltransferase C-terminal" evidence="6">
    <location>
        <begin position="148"/>
        <end position="207"/>
    </location>
</feature>
<organism evidence="7 8">
    <name type="scientific">Endocarpon pusillum (strain Z07020 / HMAS-L-300199)</name>
    <name type="common">Lichen-forming fungus</name>
    <dbReference type="NCBI Taxonomy" id="1263415"/>
    <lineage>
        <taxon>Eukaryota</taxon>
        <taxon>Fungi</taxon>
        <taxon>Dikarya</taxon>
        <taxon>Ascomycota</taxon>
        <taxon>Pezizomycotina</taxon>
        <taxon>Eurotiomycetes</taxon>
        <taxon>Chaetothyriomycetidae</taxon>
        <taxon>Verrucariales</taxon>
        <taxon>Verrucariaceae</taxon>
        <taxon>Endocarpon</taxon>
    </lineage>
</organism>
<dbReference type="CDD" id="cd07990">
    <property type="entry name" value="LPLAT_LCLAT1-like"/>
    <property type="match status" value="1"/>
</dbReference>
<dbReference type="PANTHER" id="PTHR10983">
    <property type="entry name" value="1-ACYLGLYCEROL-3-PHOSPHATE ACYLTRANSFERASE-RELATED"/>
    <property type="match status" value="1"/>
</dbReference>
<keyword evidence="2" id="KW-0808">Transferase</keyword>
<keyword evidence="3" id="KW-0012">Acyltransferase</keyword>
<evidence type="ECO:0000256" key="2">
    <source>
        <dbReference type="ARBA" id="ARBA00022679"/>
    </source>
</evidence>
<evidence type="ECO:0008006" key="9">
    <source>
        <dbReference type="Google" id="ProtNLM"/>
    </source>
</evidence>
<dbReference type="Proteomes" id="UP000019373">
    <property type="component" value="Unassembled WGS sequence"/>
</dbReference>
<accession>U1GMG5</accession>
<keyword evidence="4" id="KW-1133">Transmembrane helix</keyword>
<dbReference type="Pfam" id="PF16076">
    <property type="entry name" value="Acyltransf_C"/>
    <property type="match status" value="1"/>
</dbReference>
<evidence type="ECO:0000256" key="4">
    <source>
        <dbReference type="SAM" id="Phobius"/>
    </source>
</evidence>
<dbReference type="GO" id="GO:0005783">
    <property type="term" value="C:endoplasmic reticulum"/>
    <property type="evidence" value="ECO:0007669"/>
    <property type="project" value="TreeGrafter"/>
</dbReference>
<dbReference type="OrthoDB" id="189226at2759"/>
<reference evidence="8" key="1">
    <citation type="journal article" date="2014" name="BMC Genomics">
        <title>Genome characteristics reveal the impact of lichenization on lichen-forming fungus Endocarpon pusillum Hedwig (Verrucariales, Ascomycota).</title>
        <authorList>
            <person name="Wang Y.-Y."/>
            <person name="Liu B."/>
            <person name="Zhang X.-Y."/>
            <person name="Zhou Q.-M."/>
            <person name="Zhang T."/>
            <person name="Li H."/>
            <person name="Yu Y.-F."/>
            <person name="Zhang X.-L."/>
            <person name="Hao X.-Y."/>
            <person name="Wang M."/>
            <person name="Wang L."/>
            <person name="Wei J.-C."/>
        </authorList>
    </citation>
    <scope>NUCLEOTIDE SEQUENCE [LARGE SCALE GENOMIC DNA]</scope>
    <source>
        <strain evidence="8">Z07020 / HMAS-L-300199</strain>
    </source>
</reference>
<dbReference type="RefSeq" id="XP_007801262.1">
    <property type="nucleotide sequence ID" value="XM_007803071.1"/>
</dbReference>
<evidence type="ECO:0000256" key="1">
    <source>
        <dbReference type="ARBA" id="ARBA00008655"/>
    </source>
</evidence>
<dbReference type="PANTHER" id="PTHR10983:SF16">
    <property type="entry name" value="LYSOCARDIOLIPIN ACYLTRANSFERASE 1"/>
    <property type="match status" value="1"/>
</dbReference>
<evidence type="ECO:0000313" key="8">
    <source>
        <dbReference type="Proteomes" id="UP000019373"/>
    </source>
</evidence>
<protein>
    <recommendedName>
        <fullName evidence="9">Phospholipid/glycerol acyltransferase domain-containing protein</fullName>
    </recommendedName>
</protein>
<keyword evidence="4" id="KW-0812">Transmembrane</keyword>
<dbReference type="eggNOG" id="KOG1505">
    <property type="taxonomic scope" value="Eukaryota"/>
</dbReference>
<gene>
    <name evidence="7" type="ORF">EPUS_06552</name>
</gene>
<dbReference type="GeneID" id="19241492"/>
<dbReference type="EMBL" id="KE720986">
    <property type="protein sequence ID" value="ERF73091.1"/>
    <property type="molecule type" value="Genomic_DNA"/>
</dbReference>
<dbReference type="SUPFAM" id="SSF69593">
    <property type="entry name" value="Glycerol-3-phosphate (1)-acyltransferase"/>
    <property type="match status" value="1"/>
</dbReference>
<feature type="transmembrane region" description="Helical" evidence="4">
    <location>
        <begin position="12"/>
        <end position="32"/>
    </location>
</feature>
<keyword evidence="8" id="KW-1185">Reference proteome</keyword>
<dbReference type="Pfam" id="PF01553">
    <property type="entry name" value="Acyltransferase"/>
    <property type="match status" value="1"/>
</dbReference>
<dbReference type="HOGENOM" id="CLU_041844_3_0_1"/>
<keyword evidence="4" id="KW-0472">Membrane</keyword>
<dbReference type="AlphaFoldDB" id="U1GMG5"/>
<evidence type="ECO:0000256" key="3">
    <source>
        <dbReference type="ARBA" id="ARBA00023315"/>
    </source>
</evidence>
<evidence type="ECO:0000259" key="5">
    <source>
        <dbReference type="Pfam" id="PF01553"/>
    </source>
</evidence>
<dbReference type="GO" id="GO:0036149">
    <property type="term" value="P:phosphatidylinositol acyl-chain remodeling"/>
    <property type="evidence" value="ECO:0007669"/>
    <property type="project" value="TreeGrafter"/>
</dbReference>
<dbReference type="InterPro" id="IPR032098">
    <property type="entry name" value="Acyltransf_C"/>
</dbReference>
<name>U1GMG5_ENDPU</name>
<sequence>MHGHIYIILKEALKYVPVIGPGMMFYGFVFMARKWQSDMPRLRHRLEKLKGRHSGPLSGLHTLDPMWLLIFPEGTNLSANTRKGSKAWAAKQAVPDMQHQLLPRSTGLYFCLQQLRGSVDWLYDCTVAYEGVPKGGYAQDYFTLRSTFFQGRPPKSVNMYWRRFPIASIPLDNATEFEKWLKQRWEEKDQLLEYFKESGRFPADGAATAEKTKGFIDTEVRLVKWYEAGQIFVVLATVALVVNVITKFSQVILLPLSK</sequence>
<evidence type="ECO:0000313" key="7">
    <source>
        <dbReference type="EMBL" id="ERF73091.1"/>
    </source>
</evidence>
<feature type="transmembrane region" description="Helical" evidence="4">
    <location>
        <begin position="231"/>
        <end position="253"/>
    </location>
</feature>
<dbReference type="GO" id="GO:0016746">
    <property type="term" value="F:acyltransferase activity"/>
    <property type="evidence" value="ECO:0007669"/>
    <property type="project" value="UniProtKB-KW"/>
</dbReference>